<evidence type="ECO:0000313" key="4">
    <source>
        <dbReference type="Proteomes" id="UP001152799"/>
    </source>
</evidence>
<dbReference type="GO" id="GO:0031012">
    <property type="term" value="C:extracellular matrix"/>
    <property type="evidence" value="ECO:0007669"/>
    <property type="project" value="TreeGrafter"/>
</dbReference>
<dbReference type="Pfam" id="PF03662">
    <property type="entry name" value="Glyco_hydro_79n"/>
    <property type="match status" value="1"/>
</dbReference>
<dbReference type="GO" id="GO:0005615">
    <property type="term" value="C:extracellular space"/>
    <property type="evidence" value="ECO:0007669"/>
    <property type="project" value="TreeGrafter"/>
</dbReference>
<reference evidence="3" key="1">
    <citation type="submission" date="2022-01" db="EMBL/GenBank/DDBJ databases">
        <authorList>
            <person name="King R."/>
        </authorList>
    </citation>
    <scope>NUCLEOTIDE SEQUENCE</scope>
</reference>
<dbReference type="PANTHER" id="PTHR46145:SF4">
    <property type="entry name" value="HEPARANASE"/>
    <property type="match status" value="1"/>
</dbReference>
<sequence>MKLLTSLFLFVSLCALVHSLSFTLESRDEPIHRVSEKFLSVALDSSEIEGRYSDFNLSDPYLTKLVSHLSPMYFRIGGTYADRITFSEEESTALDDIVGFKFLASDWLKLYQFTQNANVRLIYDLNSLMRNDDGTWNSENAEKMIKFSSDNQMDVDWELGNEPDLYHSVYNTHVDAAQLAKDYNKLRSLLNKYDIYKSSDLVGIDIFDVGGSQSNQDYLRTFLQGAANAVHAITWHHYYFAGKDATKELFLNPETMNQLEQRINVVTSLVTSNKVWLGETSSAFNGGAANMSNRFIGTFLWLDKLGLGAKLGLDVIIRQTIFHDNYALIDNAFTPNPDWWVSVLYKKLVGTKVLSLSNDGTSANTIRLYAHCAKDNDLWDDSAVVVFGFNTADESASFTIKGLEVSEAYSYEMTAESNLYSQLVKLNGQILSTSLSGDLPAMEPKLLEIPSGSLSLAPYSIGFWVIPNSGIKAC</sequence>
<evidence type="ECO:0000256" key="2">
    <source>
        <dbReference type="SAM" id="SignalP"/>
    </source>
</evidence>
<dbReference type="Proteomes" id="UP001152799">
    <property type="component" value="Chromosome 6"/>
</dbReference>
<feature type="signal peptide" evidence="2">
    <location>
        <begin position="1"/>
        <end position="19"/>
    </location>
</feature>
<keyword evidence="2" id="KW-0732">Signal</keyword>
<proteinExistence type="inferred from homology"/>
<dbReference type="GO" id="GO:0016798">
    <property type="term" value="F:hydrolase activity, acting on glycosyl bonds"/>
    <property type="evidence" value="ECO:0007669"/>
    <property type="project" value="InterPro"/>
</dbReference>
<dbReference type="PANTHER" id="PTHR46145">
    <property type="entry name" value="HEPARANASE"/>
    <property type="match status" value="1"/>
</dbReference>
<dbReference type="InterPro" id="IPR005199">
    <property type="entry name" value="Glyco_hydro_79"/>
</dbReference>
<organism evidence="3 4">
    <name type="scientific">Ceutorhynchus assimilis</name>
    <name type="common">cabbage seed weevil</name>
    <dbReference type="NCBI Taxonomy" id="467358"/>
    <lineage>
        <taxon>Eukaryota</taxon>
        <taxon>Metazoa</taxon>
        <taxon>Ecdysozoa</taxon>
        <taxon>Arthropoda</taxon>
        <taxon>Hexapoda</taxon>
        <taxon>Insecta</taxon>
        <taxon>Pterygota</taxon>
        <taxon>Neoptera</taxon>
        <taxon>Endopterygota</taxon>
        <taxon>Coleoptera</taxon>
        <taxon>Polyphaga</taxon>
        <taxon>Cucujiformia</taxon>
        <taxon>Curculionidae</taxon>
        <taxon>Ceutorhynchinae</taxon>
        <taxon>Ceutorhynchus</taxon>
    </lineage>
</organism>
<dbReference type="AlphaFoldDB" id="A0A9N9MTB7"/>
<dbReference type="InterPro" id="IPR017853">
    <property type="entry name" value="GH"/>
</dbReference>
<feature type="chain" id="PRO_5040181175" description="Heparanase" evidence="2">
    <location>
        <begin position="20"/>
        <end position="474"/>
    </location>
</feature>
<dbReference type="Gene3D" id="3.20.20.80">
    <property type="entry name" value="Glycosidases"/>
    <property type="match status" value="1"/>
</dbReference>
<evidence type="ECO:0008006" key="5">
    <source>
        <dbReference type="Google" id="ProtNLM"/>
    </source>
</evidence>
<dbReference type="OrthoDB" id="726732at2759"/>
<gene>
    <name evidence="3" type="ORF">CEUTPL_LOCUS11513</name>
</gene>
<name>A0A9N9MTB7_9CUCU</name>
<keyword evidence="4" id="KW-1185">Reference proteome</keyword>
<dbReference type="EMBL" id="OU892282">
    <property type="protein sequence ID" value="CAG9771071.1"/>
    <property type="molecule type" value="Genomic_DNA"/>
</dbReference>
<dbReference type="GO" id="GO:0016020">
    <property type="term" value="C:membrane"/>
    <property type="evidence" value="ECO:0007669"/>
    <property type="project" value="InterPro"/>
</dbReference>
<protein>
    <recommendedName>
        <fullName evidence="5">Heparanase</fullName>
    </recommendedName>
</protein>
<comment type="similarity">
    <text evidence="1">Belongs to the glycosyl hydrolase 79 family.</text>
</comment>
<evidence type="ECO:0000256" key="1">
    <source>
        <dbReference type="ARBA" id="ARBA00009800"/>
    </source>
</evidence>
<accession>A0A9N9MTB7</accession>
<dbReference type="SUPFAM" id="SSF51445">
    <property type="entry name" value="(Trans)glycosidases"/>
    <property type="match status" value="1"/>
</dbReference>
<evidence type="ECO:0000313" key="3">
    <source>
        <dbReference type="EMBL" id="CAG9771071.1"/>
    </source>
</evidence>